<dbReference type="InParanoid" id="G0NR96"/>
<dbReference type="InterPro" id="IPR009022">
    <property type="entry name" value="EFG_III"/>
</dbReference>
<dbReference type="InterPro" id="IPR041095">
    <property type="entry name" value="EFG_II"/>
</dbReference>
<organism evidence="9">
    <name type="scientific">Caenorhabditis brenneri</name>
    <name type="common">Nematode worm</name>
    <dbReference type="NCBI Taxonomy" id="135651"/>
    <lineage>
        <taxon>Eukaryota</taxon>
        <taxon>Metazoa</taxon>
        <taxon>Ecdysozoa</taxon>
        <taxon>Nematoda</taxon>
        <taxon>Chromadorea</taxon>
        <taxon>Rhabditida</taxon>
        <taxon>Rhabditina</taxon>
        <taxon>Rhabditomorpha</taxon>
        <taxon>Rhabditoidea</taxon>
        <taxon>Rhabditidae</taxon>
        <taxon>Peloderinae</taxon>
        <taxon>Caenorhabditis</taxon>
    </lineage>
</organism>
<evidence type="ECO:0000256" key="4">
    <source>
        <dbReference type="ARBA" id="ARBA00022917"/>
    </source>
</evidence>
<keyword evidence="9" id="KW-1185">Reference proteome</keyword>
<dbReference type="STRING" id="135651.G0NR96"/>
<comment type="similarity">
    <text evidence="1">Belongs to the TRAFAC class translation factor GTPase superfamily. Classic translation factor GTPase family. EF-G/EF-2 subfamily.</text>
</comment>
<dbReference type="GO" id="GO:0005525">
    <property type="term" value="F:GTP binding"/>
    <property type="evidence" value="ECO:0007669"/>
    <property type="project" value="UniProtKB-KW"/>
</dbReference>
<keyword evidence="4" id="KW-0648">Protein biosynthesis</keyword>
<dbReference type="CDD" id="cd04091">
    <property type="entry name" value="mtEFG1_II_like"/>
    <property type="match status" value="1"/>
</dbReference>
<gene>
    <name evidence="8" type="ORF">CAEBREN_30652</name>
</gene>
<reference evidence="9" key="1">
    <citation type="submission" date="2011-07" db="EMBL/GenBank/DDBJ databases">
        <authorList>
            <consortium name="Caenorhabditis brenneri Sequencing and Analysis Consortium"/>
            <person name="Wilson R.K."/>
        </authorList>
    </citation>
    <scope>NUCLEOTIDE SEQUENCE [LARGE SCALE GENOMIC DNA]</scope>
    <source>
        <strain evidence="9">PB2801</strain>
    </source>
</reference>
<name>G0NR96_CAEBE</name>
<evidence type="ECO:0000256" key="5">
    <source>
        <dbReference type="ARBA" id="ARBA00023134"/>
    </source>
</evidence>
<sequence length="369" mass="41526">MQNGYRRFAIGVDRLTDKYNKVRQRIGKNRLNHNAALVHLPIGKASNFNGIVDLGEGHALYYEGEGGSIARKDEIPKDLRTEAADRREELIEHIANVDETLGEMFLNDQKPDVKQIHEAIRRTVVKRQFVPVLSESALKNKGVQTMIEFVVKYLPDPSEVVTKATVKTESGEEKGIILSPERNNDKPFVGLAFKLEAGKYGQLTHFRVYQGQLSKGDTVYASRDGRKVRVQRLVRMHAADMEEITTAYAGDICATFGLDCHSGETFSTDQNLAPHCESMHIPEPVISVAIKPVNRKDADSSIKALTRFNKEDPTFRREYNQEAKETIVSGMGELHLEIYAQRMKSEYNCPVELGKPSVAYRECLGAPYK</sequence>
<dbReference type="Gene3D" id="3.40.50.300">
    <property type="entry name" value="P-loop containing nucleotide triphosphate hydrolases"/>
    <property type="match status" value="1"/>
</dbReference>
<dbReference type="GO" id="GO:0003924">
    <property type="term" value="F:GTPase activity"/>
    <property type="evidence" value="ECO:0007669"/>
    <property type="project" value="TreeGrafter"/>
</dbReference>
<dbReference type="InterPro" id="IPR035647">
    <property type="entry name" value="EFG_III/V"/>
</dbReference>
<dbReference type="InterPro" id="IPR027417">
    <property type="entry name" value="P-loop_NTPase"/>
</dbReference>
<keyword evidence="3" id="KW-0251">Elongation factor</keyword>
<evidence type="ECO:0000259" key="6">
    <source>
        <dbReference type="Pfam" id="PF03144"/>
    </source>
</evidence>
<dbReference type="HOGENOM" id="CLU_002794_13_2_1"/>
<accession>G0NR96</accession>
<dbReference type="GO" id="GO:0070125">
    <property type="term" value="P:mitochondrial translational elongation"/>
    <property type="evidence" value="ECO:0007669"/>
    <property type="project" value="TreeGrafter"/>
</dbReference>
<dbReference type="EMBL" id="GL379930">
    <property type="protein sequence ID" value="EGT36076.1"/>
    <property type="molecule type" value="Genomic_DNA"/>
</dbReference>
<dbReference type="OrthoDB" id="198619at2759"/>
<evidence type="ECO:0000313" key="8">
    <source>
        <dbReference type="EMBL" id="EGT36076.1"/>
    </source>
</evidence>
<evidence type="ECO:0000259" key="7">
    <source>
        <dbReference type="Pfam" id="PF14492"/>
    </source>
</evidence>
<dbReference type="GO" id="GO:0003746">
    <property type="term" value="F:translation elongation factor activity"/>
    <property type="evidence" value="ECO:0007669"/>
    <property type="project" value="UniProtKB-KW"/>
</dbReference>
<dbReference type="FunFam" id="2.40.30.10:FF:000022">
    <property type="entry name" value="Elongation factor G, mitochondrial"/>
    <property type="match status" value="1"/>
</dbReference>
<dbReference type="Gene3D" id="2.40.30.10">
    <property type="entry name" value="Translation factors"/>
    <property type="match status" value="1"/>
</dbReference>
<dbReference type="Pfam" id="PF14492">
    <property type="entry name" value="EFG_III"/>
    <property type="match status" value="1"/>
</dbReference>
<dbReference type="PANTHER" id="PTHR43636:SF2">
    <property type="entry name" value="ELONGATION FACTOR G, MITOCHONDRIAL"/>
    <property type="match status" value="1"/>
</dbReference>
<dbReference type="SUPFAM" id="SSF54980">
    <property type="entry name" value="EF-G C-terminal domain-like"/>
    <property type="match status" value="1"/>
</dbReference>
<dbReference type="Pfam" id="PF03144">
    <property type="entry name" value="GTP_EFTU_D2"/>
    <property type="match status" value="1"/>
</dbReference>
<dbReference type="Proteomes" id="UP000008068">
    <property type="component" value="Unassembled WGS sequence"/>
</dbReference>
<feature type="domain" description="Elongation Factor G" evidence="7">
    <location>
        <begin position="281"/>
        <end position="355"/>
    </location>
</feature>
<keyword evidence="5" id="KW-0342">GTP-binding</keyword>
<evidence type="ECO:0000313" key="9">
    <source>
        <dbReference type="Proteomes" id="UP000008068"/>
    </source>
</evidence>
<dbReference type="GO" id="GO:0005739">
    <property type="term" value="C:mitochondrion"/>
    <property type="evidence" value="ECO:0007669"/>
    <property type="project" value="TreeGrafter"/>
</dbReference>
<dbReference type="AlphaFoldDB" id="G0NR96"/>
<dbReference type="CDD" id="cd16262">
    <property type="entry name" value="EFG_III"/>
    <property type="match status" value="1"/>
</dbReference>
<protein>
    <submittedName>
        <fullName evidence="8">Uncharacterized protein</fullName>
    </submittedName>
</protein>
<feature type="domain" description="Translation elongation factor EFTu-like" evidence="6">
    <location>
        <begin position="201"/>
        <end position="266"/>
    </location>
</feature>
<dbReference type="eggNOG" id="KOG0465">
    <property type="taxonomic scope" value="Eukaryota"/>
</dbReference>
<proteinExistence type="inferred from homology"/>
<evidence type="ECO:0000256" key="2">
    <source>
        <dbReference type="ARBA" id="ARBA00022741"/>
    </source>
</evidence>
<dbReference type="Gene3D" id="3.30.70.870">
    <property type="entry name" value="Elongation Factor G (Translational Gtpase), domain 3"/>
    <property type="match status" value="1"/>
</dbReference>
<dbReference type="InterPro" id="IPR009000">
    <property type="entry name" value="Transl_B-barrel_sf"/>
</dbReference>
<evidence type="ECO:0000256" key="1">
    <source>
        <dbReference type="ARBA" id="ARBA00005870"/>
    </source>
</evidence>
<dbReference type="FunFam" id="3.30.70.870:FF:000001">
    <property type="entry name" value="Elongation factor G"/>
    <property type="match status" value="1"/>
</dbReference>
<evidence type="ECO:0000256" key="3">
    <source>
        <dbReference type="ARBA" id="ARBA00022768"/>
    </source>
</evidence>
<keyword evidence="2" id="KW-0547">Nucleotide-binding</keyword>
<dbReference type="InterPro" id="IPR004161">
    <property type="entry name" value="EFTu-like_2"/>
</dbReference>
<dbReference type="SUPFAM" id="SSF50447">
    <property type="entry name" value="Translation proteins"/>
    <property type="match status" value="1"/>
</dbReference>
<dbReference type="PANTHER" id="PTHR43636">
    <property type="entry name" value="ELONGATION FACTOR G, MITOCHONDRIAL"/>
    <property type="match status" value="1"/>
</dbReference>
<dbReference type="SUPFAM" id="SSF52540">
    <property type="entry name" value="P-loop containing nucleoside triphosphate hydrolases"/>
    <property type="match status" value="1"/>
</dbReference>